<dbReference type="PRINTS" id="PR00937">
    <property type="entry name" value="TBOX"/>
</dbReference>
<comment type="caution">
    <text evidence="5">Lacks conserved residue(s) required for the propagation of feature annotation.</text>
</comment>
<sequence length="319" mass="35740">IEVNTAGAREQKNLQTISFPETQFIAVTAYQNTDITQLKIDNNPFAKGFRDTSFDRVRDMRDRFREYPHNGPHAAPVAIAPVPRPYSQPHPAQYTQQIPSQYERPGVPTTGMYNMTYDQIQRVAPQTPYHTIDERESYVPNGDWTMGQGYRQYPGAYESAPLSNCQPITEEMQPPIDYTNFGQLRNTSPTSVYSITSPLSSIGTTQNTKTEPLDLQSSYVEYKPSLVSMEPSQSMAGKRSFDSYLVEPETTPSDSNGPTMKRQRLSDGESPTSSSPDVDSSLEDPQITGIDTDGQFTFFSRPEMGHYHMSDISSVHGFG</sequence>
<dbReference type="Pfam" id="PF00907">
    <property type="entry name" value="T-box"/>
    <property type="match status" value="1"/>
</dbReference>
<dbReference type="GO" id="GO:0005634">
    <property type="term" value="C:nucleus"/>
    <property type="evidence" value="ECO:0007669"/>
    <property type="project" value="UniProtKB-SubCell"/>
</dbReference>
<dbReference type="PROSITE" id="PS50252">
    <property type="entry name" value="TBOX_3"/>
    <property type="match status" value="1"/>
</dbReference>
<dbReference type="InterPro" id="IPR001699">
    <property type="entry name" value="TF_T-box"/>
</dbReference>
<keyword evidence="4 5" id="KW-0539">Nucleus</keyword>
<keyword evidence="1" id="KW-0805">Transcription regulation</keyword>
<evidence type="ECO:0000256" key="2">
    <source>
        <dbReference type="ARBA" id="ARBA00023125"/>
    </source>
</evidence>
<proteinExistence type="predicted"/>
<dbReference type="PANTHER" id="PTHR11267">
    <property type="entry name" value="T-BOX PROTEIN-RELATED"/>
    <property type="match status" value="1"/>
</dbReference>
<evidence type="ECO:0000256" key="6">
    <source>
        <dbReference type="SAM" id="MobiDB-lite"/>
    </source>
</evidence>
<feature type="non-terminal residue" evidence="8">
    <location>
        <position position="1"/>
    </location>
</feature>
<keyword evidence="2 5" id="KW-0238">DNA-binding</keyword>
<dbReference type="OrthoDB" id="7442607at2759"/>
<feature type="domain" description="T-box" evidence="7">
    <location>
        <begin position="1"/>
        <end position="51"/>
    </location>
</feature>
<feature type="non-terminal residue" evidence="8">
    <location>
        <position position="319"/>
    </location>
</feature>
<name>A0A8S4N1G4_OWEFU</name>
<dbReference type="InterPro" id="IPR046360">
    <property type="entry name" value="T-box_DNA-bd"/>
</dbReference>
<dbReference type="GO" id="GO:0000981">
    <property type="term" value="F:DNA-binding transcription factor activity, RNA polymerase II-specific"/>
    <property type="evidence" value="ECO:0007669"/>
    <property type="project" value="TreeGrafter"/>
</dbReference>
<organism evidence="8 9">
    <name type="scientific">Owenia fusiformis</name>
    <name type="common">Polychaete worm</name>
    <dbReference type="NCBI Taxonomy" id="6347"/>
    <lineage>
        <taxon>Eukaryota</taxon>
        <taxon>Metazoa</taxon>
        <taxon>Spiralia</taxon>
        <taxon>Lophotrochozoa</taxon>
        <taxon>Annelida</taxon>
        <taxon>Polychaeta</taxon>
        <taxon>Sedentaria</taxon>
        <taxon>Canalipalpata</taxon>
        <taxon>Sabellida</taxon>
        <taxon>Oweniida</taxon>
        <taxon>Oweniidae</taxon>
        <taxon>Owenia</taxon>
    </lineage>
</organism>
<keyword evidence="3" id="KW-0804">Transcription</keyword>
<evidence type="ECO:0000259" key="7">
    <source>
        <dbReference type="PROSITE" id="PS50252"/>
    </source>
</evidence>
<feature type="region of interest" description="Disordered" evidence="6">
    <location>
        <begin position="246"/>
        <end position="298"/>
    </location>
</feature>
<dbReference type="InterPro" id="IPR008967">
    <property type="entry name" value="p53-like_TF_DNA-bd_sf"/>
</dbReference>
<comment type="caution">
    <text evidence="8">The sequence shown here is derived from an EMBL/GenBank/DDBJ whole genome shotgun (WGS) entry which is preliminary data.</text>
</comment>
<dbReference type="GO" id="GO:0045893">
    <property type="term" value="P:positive regulation of DNA-templated transcription"/>
    <property type="evidence" value="ECO:0007669"/>
    <property type="project" value="InterPro"/>
</dbReference>
<reference evidence="8" key="1">
    <citation type="submission" date="2022-03" db="EMBL/GenBank/DDBJ databases">
        <authorList>
            <person name="Martin C."/>
        </authorList>
    </citation>
    <scope>NUCLEOTIDE SEQUENCE</scope>
</reference>
<comment type="subcellular location">
    <subcellularLocation>
        <location evidence="5">Nucleus</location>
    </subcellularLocation>
</comment>
<evidence type="ECO:0000313" key="9">
    <source>
        <dbReference type="Proteomes" id="UP000749559"/>
    </source>
</evidence>
<accession>A0A8S4N1G4</accession>
<dbReference type="EMBL" id="CAIIXF020000001">
    <property type="protein sequence ID" value="CAH1774927.1"/>
    <property type="molecule type" value="Genomic_DNA"/>
</dbReference>
<evidence type="ECO:0000256" key="3">
    <source>
        <dbReference type="ARBA" id="ARBA00023163"/>
    </source>
</evidence>
<dbReference type="PANTHER" id="PTHR11267:SF181">
    <property type="entry name" value="OPTOMOTOR-BLIND PROTEIN"/>
    <property type="match status" value="1"/>
</dbReference>
<dbReference type="GO" id="GO:0000978">
    <property type="term" value="F:RNA polymerase II cis-regulatory region sequence-specific DNA binding"/>
    <property type="evidence" value="ECO:0007669"/>
    <property type="project" value="InterPro"/>
</dbReference>
<dbReference type="AlphaFoldDB" id="A0A8S4N1G4"/>
<evidence type="ECO:0000256" key="1">
    <source>
        <dbReference type="ARBA" id="ARBA00023015"/>
    </source>
</evidence>
<dbReference type="Proteomes" id="UP000749559">
    <property type="component" value="Unassembled WGS sequence"/>
</dbReference>
<evidence type="ECO:0000256" key="5">
    <source>
        <dbReference type="PROSITE-ProRule" id="PRU00201"/>
    </source>
</evidence>
<evidence type="ECO:0000256" key="4">
    <source>
        <dbReference type="ARBA" id="ARBA00023242"/>
    </source>
</evidence>
<dbReference type="GO" id="GO:0001708">
    <property type="term" value="P:cell fate specification"/>
    <property type="evidence" value="ECO:0007669"/>
    <property type="project" value="TreeGrafter"/>
</dbReference>
<gene>
    <name evidence="8" type="ORF">OFUS_LOCUS2294</name>
</gene>
<evidence type="ECO:0000313" key="8">
    <source>
        <dbReference type="EMBL" id="CAH1774927.1"/>
    </source>
</evidence>
<feature type="compositionally biased region" description="Low complexity" evidence="6">
    <location>
        <begin position="270"/>
        <end position="285"/>
    </location>
</feature>
<dbReference type="SUPFAM" id="SSF49417">
    <property type="entry name" value="p53-like transcription factors"/>
    <property type="match status" value="1"/>
</dbReference>
<dbReference type="GO" id="GO:0000785">
    <property type="term" value="C:chromatin"/>
    <property type="evidence" value="ECO:0007669"/>
    <property type="project" value="TreeGrafter"/>
</dbReference>
<dbReference type="Gene3D" id="2.60.40.820">
    <property type="entry name" value="Transcription factor, T-box"/>
    <property type="match status" value="1"/>
</dbReference>
<protein>
    <recommendedName>
        <fullName evidence="7">T-box domain-containing protein</fullName>
    </recommendedName>
</protein>
<keyword evidence="9" id="KW-1185">Reference proteome</keyword>
<dbReference type="InterPro" id="IPR036960">
    <property type="entry name" value="T-box_sf"/>
</dbReference>